<protein>
    <submittedName>
        <fullName evidence="2">Putative lipoprotein</fullName>
    </submittedName>
</protein>
<name>A0A380DQE0_STAAU</name>
<gene>
    <name evidence="2" type="primary">lpl9_5</name>
    <name evidence="2" type="ORF">NCTC5664_01318</name>
</gene>
<comment type="similarity">
    <text evidence="1">Belongs to the staphylococcal tandem lipoprotein family.</text>
</comment>
<evidence type="ECO:0000313" key="3">
    <source>
        <dbReference type="Proteomes" id="UP000254502"/>
    </source>
</evidence>
<organism evidence="2 3">
    <name type="scientific">Staphylococcus aureus</name>
    <dbReference type="NCBI Taxonomy" id="1280"/>
    <lineage>
        <taxon>Bacteria</taxon>
        <taxon>Bacillati</taxon>
        <taxon>Bacillota</taxon>
        <taxon>Bacilli</taxon>
        <taxon>Bacillales</taxon>
        <taxon>Staphylococcaceae</taxon>
        <taxon>Staphylococcus</taxon>
    </lineage>
</organism>
<dbReference type="InterPro" id="IPR007595">
    <property type="entry name" value="Csa"/>
</dbReference>
<evidence type="ECO:0000256" key="1">
    <source>
        <dbReference type="ARBA" id="ARBA00009715"/>
    </source>
</evidence>
<dbReference type="InterPro" id="IPR038641">
    <property type="entry name" value="Csa_sf"/>
</dbReference>
<dbReference type="Pfam" id="PF04507">
    <property type="entry name" value="DUF576"/>
    <property type="match status" value="1"/>
</dbReference>
<reference evidence="2 3" key="1">
    <citation type="submission" date="2018-06" db="EMBL/GenBank/DDBJ databases">
        <authorList>
            <consortium name="Pathogen Informatics"/>
            <person name="Doyle S."/>
        </authorList>
    </citation>
    <scope>NUCLEOTIDE SEQUENCE [LARGE SCALE GENOMIC DNA]</scope>
    <source>
        <strain evidence="2 3">NCTC5664</strain>
    </source>
</reference>
<dbReference type="EMBL" id="UHAQ01000002">
    <property type="protein sequence ID" value="SUK43685.1"/>
    <property type="molecule type" value="Genomic_DNA"/>
</dbReference>
<sequence>MIHSKKLKLCLCLIILFVFIGGCGMKQEESSKDKQIKENFNKTLSLYPTKILKTFMIKKGFEIKSLKRGIKGLG</sequence>
<dbReference type="PROSITE" id="PS51257">
    <property type="entry name" value="PROKAR_LIPOPROTEIN"/>
    <property type="match status" value="1"/>
</dbReference>
<accession>A0A380DQE0</accession>
<dbReference type="Gene3D" id="2.50.20.40">
    <property type="match status" value="1"/>
</dbReference>
<proteinExistence type="inferred from homology"/>
<dbReference type="AlphaFoldDB" id="A0A380DQE0"/>
<dbReference type="Proteomes" id="UP000254502">
    <property type="component" value="Unassembled WGS sequence"/>
</dbReference>
<evidence type="ECO:0000313" key="2">
    <source>
        <dbReference type="EMBL" id="SUK43685.1"/>
    </source>
</evidence>
<keyword evidence="2" id="KW-0449">Lipoprotein</keyword>